<accession>A0A0F7LA89</accession>
<protein>
    <submittedName>
        <fullName evidence="1">Uncharacterized protein</fullName>
    </submittedName>
</protein>
<reference evidence="1" key="2">
    <citation type="submission" date="2015-03" db="EMBL/GenBank/DDBJ databases">
        <authorList>
            <person name="Chow C.-E.T."/>
            <person name="Winget D.M."/>
            <person name="White R.A.III."/>
            <person name="Hallam S.J."/>
            <person name="Suttle C.A."/>
        </authorList>
    </citation>
    <scope>NUCLEOTIDE SEQUENCE</scope>
    <source>
        <strain evidence="1">Oxic1_5</strain>
    </source>
</reference>
<evidence type="ECO:0000313" key="1">
    <source>
        <dbReference type="EMBL" id="AKH47996.1"/>
    </source>
</evidence>
<reference evidence="1" key="1">
    <citation type="journal article" date="2015" name="Front. Microbiol.">
        <title>Combining genomic sequencing methods to explore viral diversity and reveal potential virus-host interactions.</title>
        <authorList>
            <person name="Chow C.E."/>
            <person name="Winget D.M."/>
            <person name="White R.A.III."/>
            <person name="Hallam S.J."/>
            <person name="Suttle C.A."/>
        </authorList>
    </citation>
    <scope>NUCLEOTIDE SEQUENCE</scope>
    <source>
        <strain evidence="1">Oxic1_5</strain>
    </source>
</reference>
<proteinExistence type="predicted"/>
<name>A0A0F7LA89_9VIRU</name>
<sequence length="49" mass="5604">MKTCGKTGISWKGKMLYCLLWGIISAKTTPLTKECLWKNIATKNSYKTY</sequence>
<organism evidence="1">
    <name type="scientific">uncultured marine virus</name>
    <dbReference type="NCBI Taxonomy" id="186617"/>
    <lineage>
        <taxon>Viruses</taxon>
        <taxon>environmental samples</taxon>
    </lineage>
</organism>
<dbReference type="EMBL" id="KR029600">
    <property type="protein sequence ID" value="AKH47996.1"/>
    <property type="molecule type" value="Genomic_DNA"/>
</dbReference>